<proteinExistence type="predicted"/>
<dbReference type="Gene3D" id="1.10.10.10">
    <property type="entry name" value="Winged helix-like DNA-binding domain superfamily/Winged helix DNA-binding domain"/>
    <property type="match status" value="1"/>
</dbReference>
<protein>
    <recommendedName>
        <fullName evidence="3">ANTAR domain-containing protein</fullName>
    </recommendedName>
</protein>
<feature type="domain" description="ANTAR" evidence="3">
    <location>
        <begin position="162"/>
        <end position="223"/>
    </location>
</feature>
<gene>
    <name evidence="4" type="ORF">AVDCRST_MAG50-3034</name>
</gene>
<evidence type="ECO:0000259" key="3">
    <source>
        <dbReference type="PROSITE" id="PS50921"/>
    </source>
</evidence>
<dbReference type="InterPro" id="IPR029016">
    <property type="entry name" value="GAF-like_dom_sf"/>
</dbReference>
<dbReference type="AlphaFoldDB" id="A0A6J4IZT5"/>
<dbReference type="EMBL" id="CADCTF010000142">
    <property type="protein sequence ID" value="CAA9263786.1"/>
    <property type="molecule type" value="Genomic_DNA"/>
</dbReference>
<accession>A0A6J4IZT5</accession>
<dbReference type="InterPro" id="IPR036388">
    <property type="entry name" value="WH-like_DNA-bd_sf"/>
</dbReference>
<organism evidence="4">
    <name type="scientific">uncultured Acidimicrobiales bacterium</name>
    <dbReference type="NCBI Taxonomy" id="310071"/>
    <lineage>
        <taxon>Bacteria</taxon>
        <taxon>Bacillati</taxon>
        <taxon>Actinomycetota</taxon>
        <taxon>Acidimicrobiia</taxon>
        <taxon>Acidimicrobiales</taxon>
        <taxon>environmental samples</taxon>
    </lineage>
</organism>
<evidence type="ECO:0000256" key="2">
    <source>
        <dbReference type="ARBA" id="ARBA00023163"/>
    </source>
</evidence>
<dbReference type="PROSITE" id="PS50921">
    <property type="entry name" value="ANTAR"/>
    <property type="match status" value="1"/>
</dbReference>
<dbReference type="InterPro" id="IPR005561">
    <property type="entry name" value="ANTAR"/>
</dbReference>
<evidence type="ECO:0000313" key="4">
    <source>
        <dbReference type="EMBL" id="CAA9263786.1"/>
    </source>
</evidence>
<dbReference type="SUPFAM" id="SSF55781">
    <property type="entry name" value="GAF domain-like"/>
    <property type="match status" value="1"/>
</dbReference>
<reference evidence="4" key="1">
    <citation type="submission" date="2020-02" db="EMBL/GenBank/DDBJ databases">
        <authorList>
            <person name="Meier V. D."/>
        </authorList>
    </citation>
    <scope>NUCLEOTIDE SEQUENCE</scope>
    <source>
        <strain evidence="4">AVDCRST_MAG50</strain>
    </source>
</reference>
<keyword evidence="2" id="KW-0804">Transcription</keyword>
<keyword evidence="1" id="KW-0805">Transcription regulation</keyword>
<dbReference type="Gene3D" id="3.30.450.40">
    <property type="match status" value="1"/>
</dbReference>
<name>A0A6J4IZT5_9ACTN</name>
<evidence type="ECO:0000256" key="1">
    <source>
        <dbReference type="ARBA" id="ARBA00023015"/>
    </source>
</evidence>
<sequence>MAANRELVRSVEALAGGDAVLRAKLEALAGLAVKVVPGCDSVSVAIILEDGPADAGGGHGVVVEVDLLQYRFQAGPRFDPGTTCDNPVRVDVVDDRAYRRFAPGALDAGIASVLSLPLRGASGVVGALDLYGKAAGALSDVDQVAESFACCAAEILDESPVLEAAMALFDDVVRRLDDQAVLHRAAGLLAADRGCTIDVALTKLAALALDAGSTLRAAADCVLEAHERRRRSAAG</sequence>
<dbReference type="SMART" id="SM01012">
    <property type="entry name" value="ANTAR"/>
    <property type="match status" value="1"/>
</dbReference>
<dbReference type="GO" id="GO:0003723">
    <property type="term" value="F:RNA binding"/>
    <property type="evidence" value="ECO:0007669"/>
    <property type="project" value="InterPro"/>
</dbReference>